<evidence type="ECO:0000256" key="1">
    <source>
        <dbReference type="ARBA" id="ARBA00022679"/>
    </source>
</evidence>
<dbReference type="PANTHER" id="PTHR43877">
    <property type="entry name" value="AMINOALKYLPHOSPHONATE N-ACETYLTRANSFERASE-RELATED-RELATED"/>
    <property type="match status" value="1"/>
</dbReference>
<dbReference type="GO" id="GO:0016747">
    <property type="term" value="F:acyltransferase activity, transferring groups other than amino-acyl groups"/>
    <property type="evidence" value="ECO:0007669"/>
    <property type="project" value="InterPro"/>
</dbReference>
<dbReference type="Proteomes" id="UP000251313">
    <property type="component" value="Unassembled WGS sequence"/>
</dbReference>
<organism evidence="4 5">
    <name type="scientific">Yokenella regensburgei</name>
    <dbReference type="NCBI Taxonomy" id="158877"/>
    <lineage>
        <taxon>Bacteria</taxon>
        <taxon>Pseudomonadati</taxon>
        <taxon>Pseudomonadota</taxon>
        <taxon>Gammaproteobacteria</taxon>
        <taxon>Enterobacterales</taxon>
        <taxon>Enterobacteriaceae</taxon>
        <taxon>Yokenella</taxon>
    </lineage>
</organism>
<evidence type="ECO:0000313" key="5">
    <source>
        <dbReference type="Proteomes" id="UP000251313"/>
    </source>
</evidence>
<evidence type="ECO:0000256" key="2">
    <source>
        <dbReference type="ARBA" id="ARBA00023315"/>
    </source>
</evidence>
<dbReference type="CDD" id="cd04301">
    <property type="entry name" value="NAT_SF"/>
    <property type="match status" value="1"/>
</dbReference>
<dbReference type="NCBIfam" id="NF007530">
    <property type="entry name" value="PRK10146.1"/>
    <property type="match status" value="1"/>
</dbReference>
<proteinExistence type="predicted"/>
<dbReference type="Gene3D" id="3.40.630.30">
    <property type="match status" value="1"/>
</dbReference>
<dbReference type="InterPro" id="IPR016181">
    <property type="entry name" value="Acyl_CoA_acyltransferase"/>
</dbReference>
<reference evidence="4 5" key="1">
    <citation type="submission" date="2018-06" db="EMBL/GenBank/DDBJ databases">
        <authorList>
            <consortium name="Pathogen Informatics"/>
            <person name="Doyle S."/>
        </authorList>
    </citation>
    <scope>NUCLEOTIDE SEQUENCE [LARGE SCALE GENOMIC DNA]</scope>
    <source>
        <strain evidence="4 5">NCTC11967</strain>
    </source>
</reference>
<evidence type="ECO:0000259" key="3">
    <source>
        <dbReference type="PROSITE" id="PS51186"/>
    </source>
</evidence>
<name>A0AB38FW74_9ENTR</name>
<evidence type="ECO:0000313" key="4">
    <source>
        <dbReference type="EMBL" id="SQA63514.1"/>
    </source>
</evidence>
<dbReference type="AlphaFoldDB" id="A0AB38FW74"/>
<dbReference type="PROSITE" id="PS51186">
    <property type="entry name" value="GNAT"/>
    <property type="match status" value="1"/>
</dbReference>
<comment type="caution">
    <text evidence="4">The sequence shown here is derived from an EMBL/GenBank/DDBJ whole genome shotgun (WGS) entry which is preliminary data.</text>
</comment>
<sequence length="147" mass="16669">MPVCKLRPATPEDTPAVYHLISELKQVQYPRDAFAAGFAANLLNPTLHYQVAEVDSEVVGLIGMQLQFQLHHSHWIGEIQELVVLPKQRGLNIGQRLLHWAEAEARAHGAEGMELSSGKGRTEAHRFYLREGYLQSHYRFKKTLQEG</sequence>
<dbReference type="PANTHER" id="PTHR43877:SF2">
    <property type="entry name" value="AMINOALKYLPHOSPHONATE N-ACETYLTRANSFERASE-RELATED"/>
    <property type="match status" value="1"/>
</dbReference>
<gene>
    <name evidence="4" type="ORF">NCTC11967_02557</name>
</gene>
<dbReference type="RefSeq" id="WP_038252771.1">
    <property type="nucleotide sequence ID" value="NZ_JAYRPF010000033.1"/>
</dbReference>
<dbReference type="InterPro" id="IPR000182">
    <property type="entry name" value="GNAT_dom"/>
</dbReference>
<dbReference type="Pfam" id="PF00583">
    <property type="entry name" value="Acetyltransf_1"/>
    <property type="match status" value="1"/>
</dbReference>
<dbReference type="SUPFAM" id="SSF55729">
    <property type="entry name" value="Acyl-CoA N-acyltransferases (Nat)"/>
    <property type="match status" value="1"/>
</dbReference>
<protein>
    <submittedName>
        <fullName evidence="4">Aminoalkylphosphonic acid N-acetyltransferase</fullName>
    </submittedName>
</protein>
<accession>A0AB38FW74</accession>
<keyword evidence="1" id="KW-0808">Transferase</keyword>
<dbReference type="EMBL" id="UAVL01000011">
    <property type="protein sequence ID" value="SQA63514.1"/>
    <property type="molecule type" value="Genomic_DNA"/>
</dbReference>
<feature type="domain" description="N-acetyltransferase" evidence="3">
    <location>
        <begin position="4"/>
        <end position="147"/>
    </location>
</feature>
<keyword evidence="2" id="KW-0012">Acyltransferase</keyword>
<dbReference type="InterPro" id="IPR050832">
    <property type="entry name" value="Bact_Acetyltransf"/>
</dbReference>